<dbReference type="EMBL" id="QRZL01000025">
    <property type="protein sequence ID" value="RGV72127.1"/>
    <property type="molecule type" value="Genomic_DNA"/>
</dbReference>
<dbReference type="GeneID" id="93445418"/>
<evidence type="ECO:0000313" key="5">
    <source>
        <dbReference type="EMBL" id="KAA5379877.1"/>
    </source>
</evidence>
<dbReference type="SUPFAM" id="SSF53850">
    <property type="entry name" value="Periplasmic binding protein-like II"/>
    <property type="match status" value="1"/>
</dbReference>
<name>A0A0K2HHH7_9BACT</name>
<dbReference type="EMBL" id="JAWDEV010000010">
    <property type="protein sequence ID" value="MDU0270472.1"/>
    <property type="molecule type" value="Genomic_DNA"/>
</dbReference>
<dbReference type="Gene3D" id="3.40.190.10">
    <property type="entry name" value="Periplasmic binding protein-like II"/>
    <property type="match status" value="2"/>
</dbReference>
<feature type="signal peptide" evidence="2">
    <location>
        <begin position="1"/>
        <end position="22"/>
    </location>
</feature>
<evidence type="ECO:0000313" key="19">
    <source>
        <dbReference type="Proteomes" id="UP000481616"/>
    </source>
</evidence>
<gene>
    <name evidence="11" type="ORF">DWW04_18515</name>
    <name evidence="12" type="ORF">E1I98_15760</name>
    <name evidence="13" type="ORF">E1J06_01780</name>
    <name evidence="6" type="ORF">F2Y44_17525</name>
    <name evidence="8" type="ORF">F2Y51_18880</name>
    <name evidence="7" type="ORF">F2Y58_19510</name>
    <name evidence="5" type="ORF">F2Y61_19285</name>
    <name evidence="4" type="ORF">F2Z07_16370</name>
    <name evidence="10" type="ORF">GKD17_01855</name>
    <name evidence="9" type="ORF">RVH45_11340</name>
</gene>
<feature type="domain" description="PBP" evidence="3">
    <location>
        <begin position="30"/>
        <end position="284"/>
    </location>
</feature>
<dbReference type="Proteomes" id="UP001181086">
    <property type="component" value="Unassembled WGS sequence"/>
</dbReference>
<dbReference type="Proteomes" id="UP000481616">
    <property type="component" value="Unassembled WGS sequence"/>
</dbReference>
<reference evidence="11 14" key="1">
    <citation type="submission" date="2018-08" db="EMBL/GenBank/DDBJ databases">
        <title>A genome reference for cultivated species of the human gut microbiota.</title>
        <authorList>
            <person name="Zou Y."/>
            <person name="Xue W."/>
            <person name="Luo G."/>
        </authorList>
    </citation>
    <scope>NUCLEOTIDE SEQUENCE [LARGE SCALE GENOMIC DNA]</scope>
    <source>
        <strain evidence="11 14">AF14-1AC</strain>
    </source>
</reference>
<evidence type="ECO:0000313" key="20">
    <source>
        <dbReference type="Proteomes" id="UP000481700"/>
    </source>
</evidence>
<organism evidence="12 15">
    <name type="scientific">Phocaeicola dorei</name>
    <dbReference type="NCBI Taxonomy" id="357276"/>
    <lineage>
        <taxon>Bacteria</taxon>
        <taxon>Pseudomonadati</taxon>
        <taxon>Bacteroidota</taxon>
        <taxon>Bacteroidia</taxon>
        <taxon>Bacteroidales</taxon>
        <taxon>Bacteroidaceae</taxon>
        <taxon>Phocaeicola</taxon>
    </lineage>
</organism>
<reference evidence="10 21" key="4">
    <citation type="submission" date="2019-11" db="EMBL/GenBank/DDBJ databases">
        <title>Complete genome sequence of Bacteroides dorei DSM 17855.</title>
        <authorList>
            <person name="Russell J.T."/>
        </authorList>
    </citation>
    <scope>NUCLEOTIDE SEQUENCE [LARGE SCALE GENOMIC DNA]</scope>
    <source>
        <strain evidence="10 21">DSM 17855</strain>
    </source>
</reference>
<dbReference type="RefSeq" id="WP_007831269.1">
    <property type="nucleotide sequence ID" value="NZ_BAABYF010000001.1"/>
</dbReference>
<dbReference type="EMBL" id="SLTX01000001">
    <property type="protein sequence ID" value="TDB06229.1"/>
    <property type="molecule type" value="Genomic_DNA"/>
</dbReference>
<reference evidence="15 16" key="3">
    <citation type="journal article" date="2019" name="Nat. Microbiol.">
        <title>Genomic variation and strain-specific functional adaptation in the human gut microbiome during early life.</title>
        <authorList>
            <person name="Vatanen T."/>
            <person name="Plichta D.R."/>
            <person name="Somani J."/>
            <person name="Munch P.C."/>
            <person name="Arthur T.D."/>
            <person name="Hall A.B."/>
            <person name="Rudolf S."/>
            <person name="Oakeley E.J."/>
            <person name="Ke X."/>
            <person name="Young R.A."/>
            <person name="Haiser H.J."/>
            <person name="Kolde R."/>
            <person name="Yassour M."/>
            <person name="Luopajarvi K."/>
            <person name="Siljander H."/>
            <person name="Virtanen S.M."/>
            <person name="Ilonen J."/>
            <person name="Uibo R."/>
            <person name="Tillmann V."/>
            <person name="Mokurov S."/>
            <person name="Dorshakova N."/>
            <person name="Porter J.A."/>
            <person name="McHardy A.C."/>
            <person name="Lahdesmaki H."/>
            <person name="Vlamakis H."/>
            <person name="Huttenhower C."/>
            <person name="Knip M."/>
            <person name="Xavier R.J."/>
        </authorList>
    </citation>
    <scope>NUCLEOTIDE SEQUENCE [LARGE SCALE GENOMIC DNA]</scope>
    <source>
        <strain evidence="12 15">RJX1047</strain>
        <strain evidence="13 16">RJX1052</strain>
    </source>
</reference>
<dbReference type="PANTHER" id="PTHR30570">
    <property type="entry name" value="PERIPLASMIC PHOSPHATE BINDING COMPONENT OF PHOSPHATE ABC TRANSPORTER"/>
    <property type="match status" value="1"/>
</dbReference>
<evidence type="ECO:0000256" key="1">
    <source>
        <dbReference type="ARBA" id="ARBA00022729"/>
    </source>
</evidence>
<keyword evidence="1 2" id="KW-0732">Signal</keyword>
<dbReference type="Proteomes" id="UP000294834">
    <property type="component" value="Unassembled WGS sequence"/>
</dbReference>
<dbReference type="EMBL" id="VVZB01000016">
    <property type="protein sequence ID" value="KAA5379877.1"/>
    <property type="molecule type" value="Genomic_DNA"/>
</dbReference>
<evidence type="ECO:0000313" key="11">
    <source>
        <dbReference type="EMBL" id="RGV72127.1"/>
    </source>
</evidence>
<dbReference type="EMBL" id="CP046176">
    <property type="protein sequence ID" value="QJR75210.1"/>
    <property type="molecule type" value="Genomic_DNA"/>
</dbReference>
<evidence type="ECO:0000313" key="16">
    <source>
        <dbReference type="Proteomes" id="UP000294834"/>
    </source>
</evidence>
<reference evidence="9" key="5">
    <citation type="submission" date="2023-10" db="EMBL/GenBank/DDBJ databases">
        <title>Genome of Potential pathogenic bacteria in Crohn's disease.</title>
        <authorList>
            <person name="Rodriguez-Palacios A."/>
        </authorList>
    </citation>
    <scope>NUCLEOTIDE SEQUENCE</scope>
    <source>
        <strain evidence="9">CavFT-hAR62</strain>
    </source>
</reference>
<dbReference type="Proteomes" id="UP000347681">
    <property type="component" value="Unassembled WGS sequence"/>
</dbReference>
<dbReference type="KEGG" id="bdh:GV66_08385"/>
<evidence type="ECO:0000256" key="2">
    <source>
        <dbReference type="SAM" id="SignalP"/>
    </source>
</evidence>
<reference evidence="17 18" key="2">
    <citation type="journal article" date="2019" name="Nat. Med.">
        <title>A library of human gut bacterial isolates paired with longitudinal multiomics data enables mechanistic microbiome research.</title>
        <authorList>
            <person name="Poyet M."/>
            <person name="Groussin M."/>
            <person name="Gibbons S.M."/>
            <person name="Avila-Pacheco J."/>
            <person name="Jiang X."/>
            <person name="Kearney S.M."/>
            <person name="Perrotta A.R."/>
            <person name="Berdy B."/>
            <person name="Zhao S."/>
            <person name="Lieberman T.D."/>
            <person name="Swanson P.K."/>
            <person name="Smith M."/>
            <person name="Roesemann S."/>
            <person name="Alexander J.E."/>
            <person name="Rich S.A."/>
            <person name="Livny J."/>
            <person name="Vlamakis H."/>
            <person name="Clish C."/>
            <person name="Bullock K."/>
            <person name="Deik A."/>
            <person name="Scott J."/>
            <person name="Pierce K.A."/>
            <person name="Xavier R.J."/>
            <person name="Alm E.J."/>
        </authorList>
    </citation>
    <scope>NUCLEOTIDE SEQUENCE [LARGE SCALE GENOMIC DNA]</scope>
    <source>
        <strain evidence="7 19">BIOML-A1</strain>
        <strain evidence="4 20">BIOML-A25</strain>
        <strain evidence="8 18">BIOML-A4</strain>
        <strain evidence="5 17">BIOML-A5</strain>
        <strain evidence="6">BIOML-A8</strain>
    </source>
</reference>
<dbReference type="AlphaFoldDB" id="A0A0K2HHH7"/>
<evidence type="ECO:0000313" key="13">
    <source>
        <dbReference type="EMBL" id="TDB06229.1"/>
    </source>
</evidence>
<proteinExistence type="predicted"/>
<dbReference type="EMBL" id="VVYY01000023">
    <property type="protein sequence ID" value="KAA5393771.1"/>
    <property type="molecule type" value="Genomic_DNA"/>
</dbReference>
<dbReference type="Proteomes" id="UP000283678">
    <property type="component" value="Unassembled WGS sequence"/>
</dbReference>
<protein>
    <submittedName>
        <fullName evidence="12">Phosphate ABC transporter substrate-binding protein</fullName>
    </submittedName>
    <submittedName>
        <fullName evidence="9">Substrate-binding domain-containing protein</fullName>
    </submittedName>
</protein>
<evidence type="ECO:0000313" key="15">
    <source>
        <dbReference type="Proteomes" id="UP000294527"/>
    </source>
</evidence>
<dbReference type="EMBL" id="VVZV01000019">
    <property type="protein sequence ID" value="KAA5317035.1"/>
    <property type="molecule type" value="Genomic_DNA"/>
</dbReference>
<evidence type="ECO:0000313" key="14">
    <source>
        <dbReference type="Proteomes" id="UP000283678"/>
    </source>
</evidence>
<dbReference type="Proteomes" id="UP000441162">
    <property type="component" value="Unassembled WGS sequence"/>
</dbReference>
<sequence length="315" mass="34627">MMKLYIALSVVLLLLFSGCGNKPKPGEDDTLTSGTITIAVDETFRPIAEEELQVFHALTPDATVHPVYCSEVKAMKLLLADSVRLAITTRQLTRQEMAFFNDKKFFPVSVKMATDGLALIVNKQNADSLITVEQFKEILTGKITDWKQLNPDSRLGALQLVFDNPNSSTVHYVLDSICGGKPLSEDLKAQKTNPEVISYVAKTPAALGVIGVNWIGNPADSTRLSFNDAIRIMAVSRADSATVENSFRPYQAYLALNQYPLTRSVYILLNDPKSGLPSGLTSFLTDFRGQRIILKSGLVPATAPVRIVDVKEEYK</sequence>
<dbReference type="Proteomes" id="UP000481700">
    <property type="component" value="Unassembled WGS sequence"/>
</dbReference>
<evidence type="ECO:0000259" key="3">
    <source>
        <dbReference type="Pfam" id="PF12849"/>
    </source>
</evidence>
<evidence type="ECO:0000313" key="7">
    <source>
        <dbReference type="EMBL" id="KAA5393771.1"/>
    </source>
</evidence>
<feature type="chain" id="PRO_5014231885" evidence="2">
    <location>
        <begin position="23"/>
        <end position="315"/>
    </location>
</feature>
<evidence type="ECO:0000313" key="8">
    <source>
        <dbReference type="EMBL" id="KAA5402305.1"/>
    </source>
</evidence>
<evidence type="ECO:0000313" key="18">
    <source>
        <dbReference type="Proteomes" id="UP000441162"/>
    </source>
</evidence>
<evidence type="ECO:0000313" key="21">
    <source>
        <dbReference type="Proteomes" id="UP000500949"/>
    </source>
</evidence>
<accession>A0A0K2HHH7</accession>
<evidence type="ECO:0000313" key="17">
    <source>
        <dbReference type="Proteomes" id="UP000347681"/>
    </source>
</evidence>
<evidence type="ECO:0000313" key="9">
    <source>
        <dbReference type="EMBL" id="MDU0270472.1"/>
    </source>
</evidence>
<dbReference type="InterPro" id="IPR050811">
    <property type="entry name" value="Phosphate_ABC_transporter"/>
</dbReference>
<dbReference type="EMBL" id="SLTU01000002">
    <property type="protein sequence ID" value="TDA72871.1"/>
    <property type="molecule type" value="Genomic_DNA"/>
</dbReference>
<dbReference type="EMBL" id="VVZE01000022">
    <property type="protein sequence ID" value="KAA5381318.1"/>
    <property type="molecule type" value="Genomic_DNA"/>
</dbReference>
<dbReference type="PROSITE" id="PS51257">
    <property type="entry name" value="PROKAR_LIPOPROTEIN"/>
    <property type="match status" value="1"/>
</dbReference>
<dbReference type="PANTHER" id="PTHR30570:SF1">
    <property type="entry name" value="PHOSPHATE-BINDING PROTEIN PSTS"/>
    <property type="match status" value="1"/>
</dbReference>
<dbReference type="EMBL" id="VVZA01000023">
    <property type="protein sequence ID" value="KAA5402305.1"/>
    <property type="molecule type" value="Genomic_DNA"/>
</dbReference>
<dbReference type="Proteomes" id="UP000500949">
    <property type="component" value="Chromosome"/>
</dbReference>
<evidence type="ECO:0000313" key="12">
    <source>
        <dbReference type="EMBL" id="TDA72871.1"/>
    </source>
</evidence>
<dbReference type="InterPro" id="IPR024370">
    <property type="entry name" value="PBP_domain"/>
</dbReference>
<dbReference type="Pfam" id="PF12849">
    <property type="entry name" value="PBP_like_2"/>
    <property type="match status" value="1"/>
</dbReference>
<dbReference type="Proteomes" id="UP000294527">
    <property type="component" value="Unassembled WGS sequence"/>
</dbReference>
<evidence type="ECO:0000313" key="10">
    <source>
        <dbReference type="EMBL" id="QJR75210.1"/>
    </source>
</evidence>
<evidence type="ECO:0000313" key="4">
    <source>
        <dbReference type="EMBL" id="KAA5317035.1"/>
    </source>
</evidence>
<evidence type="ECO:0000313" key="6">
    <source>
        <dbReference type="EMBL" id="KAA5381318.1"/>
    </source>
</evidence>